<keyword evidence="3" id="KW-0210">Decarboxylase</keyword>
<comment type="similarity">
    <text evidence="2">Belongs to the group II decarboxylase family.</text>
</comment>
<evidence type="ECO:0000256" key="2">
    <source>
        <dbReference type="ARBA" id="ARBA00009533"/>
    </source>
</evidence>
<protein>
    <submittedName>
        <fullName evidence="6">Unannotated protein</fullName>
    </submittedName>
</protein>
<dbReference type="Pfam" id="PF00282">
    <property type="entry name" value="Pyridoxal_deC"/>
    <property type="match status" value="1"/>
</dbReference>
<proteinExistence type="inferred from homology"/>
<accession>A0A6J6BYB1</accession>
<dbReference type="GO" id="GO:0019752">
    <property type="term" value="P:carboxylic acid metabolic process"/>
    <property type="evidence" value="ECO:0007669"/>
    <property type="project" value="InterPro"/>
</dbReference>
<keyword evidence="5" id="KW-0456">Lyase</keyword>
<dbReference type="InterPro" id="IPR002129">
    <property type="entry name" value="PyrdxlP-dep_de-COase"/>
</dbReference>
<keyword evidence="4" id="KW-0663">Pyridoxal phosphate</keyword>
<dbReference type="GO" id="GO:0016831">
    <property type="term" value="F:carboxy-lyase activity"/>
    <property type="evidence" value="ECO:0007669"/>
    <property type="project" value="UniProtKB-KW"/>
</dbReference>
<dbReference type="Gene3D" id="3.90.1150.10">
    <property type="entry name" value="Aspartate Aminotransferase, domain 1"/>
    <property type="match status" value="1"/>
</dbReference>
<dbReference type="PROSITE" id="PS00392">
    <property type="entry name" value="DDC_GAD_HDC_YDC"/>
    <property type="match status" value="1"/>
</dbReference>
<sequence>MPIHKFTPEVQALADEILAYSLQRLKDDPPLDGPRTPEDLFNEVGNTITAKGLGGHEALEIFTNVLAKACISTDHPRNLAFIPSAPTEYSNLFDLVVGASSLYGGSWQEGAGAVFAENQALRWISDLAGLPKSAGGVFVQGGTIGNLSALVAARAHARTKYPNISRWAIACSAEAHSSIASAANIMDVQLLKIEPGTDRKLHGDAVGTAIDDLHASSDSRVFAVVATGGTTNLGIVDDLTSVGAATHQRDIWFHVDGAYGLAALCAPSVREKFNGVEAADSLIVDPHKWLFAPFDACALIYRNPEIAKETHTQHASYLDTLHDDSWSPSDYAIHLTRRVRGLPFWFSLAAHGTDAYSEAMEGTLDVARAAAQMIREHPNLELLMEPELSIVAFTRKGWTADDYQKWSDKLLADQIGFIPPSSDKGKAILRFAIVNPWTKISDISMILDTL</sequence>
<dbReference type="PANTHER" id="PTHR11999">
    <property type="entry name" value="GROUP II PYRIDOXAL-5-PHOSPHATE DECARBOXYLASE"/>
    <property type="match status" value="1"/>
</dbReference>
<evidence type="ECO:0000313" key="6">
    <source>
        <dbReference type="EMBL" id="CAB4543243.1"/>
    </source>
</evidence>
<dbReference type="AlphaFoldDB" id="A0A6J6BYB1"/>
<evidence type="ECO:0000256" key="1">
    <source>
        <dbReference type="ARBA" id="ARBA00001933"/>
    </source>
</evidence>
<dbReference type="InterPro" id="IPR010977">
    <property type="entry name" value="Aromatic_deC"/>
</dbReference>
<evidence type="ECO:0000256" key="3">
    <source>
        <dbReference type="ARBA" id="ARBA00022793"/>
    </source>
</evidence>
<dbReference type="Gene3D" id="3.40.640.10">
    <property type="entry name" value="Type I PLP-dependent aspartate aminotransferase-like (Major domain)"/>
    <property type="match status" value="1"/>
</dbReference>
<evidence type="ECO:0000256" key="5">
    <source>
        <dbReference type="ARBA" id="ARBA00023239"/>
    </source>
</evidence>
<dbReference type="InterPro" id="IPR015421">
    <property type="entry name" value="PyrdxlP-dep_Trfase_major"/>
</dbReference>
<dbReference type="EMBL" id="CAEZSK010000107">
    <property type="protein sequence ID" value="CAB4543243.1"/>
    <property type="molecule type" value="Genomic_DNA"/>
</dbReference>
<evidence type="ECO:0000256" key="4">
    <source>
        <dbReference type="ARBA" id="ARBA00022898"/>
    </source>
</evidence>
<dbReference type="InterPro" id="IPR015424">
    <property type="entry name" value="PyrdxlP-dep_Trfase"/>
</dbReference>
<organism evidence="6">
    <name type="scientific">freshwater metagenome</name>
    <dbReference type="NCBI Taxonomy" id="449393"/>
    <lineage>
        <taxon>unclassified sequences</taxon>
        <taxon>metagenomes</taxon>
        <taxon>ecological metagenomes</taxon>
    </lineage>
</organism>
<reference evidence="6" key="1">
    <citation type="submission" date="2020-05" db="EMBL/GenBank/DDBJ databases">
        <authorList>
            <person name="Chiriac C."/>
            <person name="Salcher M."/>
            <person name="Ghai R."/>
            <person name="Kavagutti S V."/>
        </authorList>
    </citation>
    <scope>NUCLEOTIDE SEQUENCE</scope>
</reference>
<dbReference type="InterPro" id="IPR021115">
    <property type="entry name" value="Pyridoxal-P_BS"/>
</dbReference>
<comment type="cofactor">
    <cofactor evidence="1">
        <name>pyridoxal 5'-phosphate</name>
        <dbReference type="ChEBI" id="CHEBI:597326"/>
    </cofactor>
</comment>
<dbReference type="InterPro" id="IPR015422">
    <property type="entry name" value="PyrdxlP-dep_Trfase_small"/>
</dbReference>
<name>A0A6J6BYB1_9ZZZZ</name>
<dbReference type="SUPFAM" id="SSF53383">
    <property type="entry name" value="PLP-dependent transferases"/>
    <property type="match status" value="1"/>
</dbReference>
<gene>
    <name evidence="6" type="ORF">UFOPK1419_00732</name>
</gene>
<dbReference type="PANTHER" id="PTHR11999:SF70">
    <property type="entry name" value="MIP05841P"/>
    <property type="match status" value="1"/>
</dbReference>
<dbReference type="GO" id="GO:0030170">
    <property type="term" value="F:pyridoxal phosphate binding"/>
    <property type="evidence" value="ECO:0007669"/>
    <property type="project" value="InterPro"/>
</dbReference>